<feature type="transmembrane region" description="Helical" evidence="1">
    <location>
        <begin position="76"/>
        <end position="99"/>
    </location>
</feature>
<feature type="transmembrane region" description="Helical" evidence="1">
    <location>
        <begin position="220"/>
        <end position="242"/>
    </location>
</feature>
<evidence type="ECO:0000313" key="3">
    <source>
        <dbReference type="Proteomes" id="UP000291483"/>
    </source>
</evidence>
<dbReference type="RefSeq" id="WP_423203261.1">
    <property type="nucleotide sequence ID" value="NZ_SHLC01000001.1"/>
</dbReference>
<reference evidence="2 3" key="1">
    <citation type="submission" date="2019-02" db="EMBL/GenBank/DDBJ databases">
        <title>Sequencing the genomes of 1000 actinobacteria strains.</title>
        <authorList>
            <person name="Klenk H.-P."/>
        </authorList>
    </citation>
    <scope>NUCLEOTIDE SEQUENCE [LARGE SCALE GENOMIC DNA]</scope>
    <source>
        <strain evidence="2 3">DSM 18319</strain>
    </source>
</reference>
<feature type="transmembrane region" description="Helical" evidence="1">
    <location>
        <begin position="40"/>
        <end position="64"/>
    </location>
</feature>
<dbReference type="Proteomes" id="UP000291483">
    <property type="component" value="Unassembled WGS sequence"/>
</dbReference>
<evidence type="ECO:0000256" key="1">
    <source>
        <dbReference type="SAM" id="Phobius"/>
    </source>
</evidence>
<feature type="transmembrane region" description="Helical" evidence="1">
    <location>
        <begin position="13"/>
        <end position="33"/>
    </location>
</feature>
<name>A0A4Q8AMH3_9MICO</name>
<evidence type="ECO:0000313" key="2">
    <source>
        <dbReference type="EMBL" id="RZU65688.1"/>
    </source>
</evidence>
<gene>
    <name evidence="2" type="ORF">EV379_2026</name>
</gene>
<keyword evidence="3" id="KW-1185">Reference proteome</keyword>
<organism evidence="2 3">
    <name type="scientific">Microterricola gilva</name>
    <dbReference type="NCBI Taxonomy" id="393267"/>
    <lineage>
        <taxon>Bacteria</taxon>
        <taxon>Bacillati</taxon>
        <taxon>Actinomycetota</taxon>
        <taxon>Actinomycetes</taxon>
        <taxon>Micrococcales</taxon>
        <taxon>Microbacteriaceae</taxon>
        <taxon>Microterricola</taxon>
    </lineage>
</organism>
<sequence>MFWPHLAFDVLPILFWVFLIALLGTGVAFALLASRRKLPYAIWVAGGALVLALMLTLSATTSFWSAAWDPAGGPTAAIIAVLGGALAVFGGGPIAQLALNLATRGSVTPGTHGGILVSAAAEAQGAPLRGASARANAAASGAAASDITATTDTADATAPETAAAGTHEVLRGGAAIGVLERLCVVLGIVAGFPEALAIIVAVKGLGRFTELAAAEARERFIIGTLASLLWASACAVLVRLALG</sequence>
<keyword evidence="1" id="KW-0812">Transmembrane</keyword>
<comment type="caution">
    <text evidence="2">The sequence shown here is derived from an EMBL/GenBank/DDBJ whole genome shotgun (WGS) entry which is preliminary data.</text>
</comment>
<keyword evidence="1" id="KW-0472">Membrane</keyword>
<proteinExistence type="predicted"/>
<feature type="transmembrane region" description="Helical" evidence="1">
    <location>
        <begin position="178"/>
        <end position="200"/>
    </location>
</feature>
<keyword evidence="1" id="KW-1133">Transmembrane helix</keyword>
<accession>A0A4Q8AMH3</accession>
<dbReference type="AlphaFoldDB" id="A0A4Q8AMH3"/>
<dbReference type="EMBL" id="SHLC01000001">
    <property type="protein sequence ID" value="RZU65688.1"/>
    <property type="molecule type" value="Genomic_DNA"/>
</dbReference>
<protein>
    <submittedName>
        <fullName evidence="2">Uncharacterized protein</fullName>
    </submittedName>
</protein>